<proteinExistence type="predicted"/>
<reference evidence="1" key="1">
    <citation type="submission" date="2020-08" db="EMBL/GenBank/DDBJ databases">
        <title>Genomic insights into the carbon and energy metabolism of the first obligate autotrophic acetogenic bacterium Aceticella autotrophica gen. nov., sp. nov.</title>
        <authorList>
            <person name="Toshchakov S.V."/>
            <person name="Elcheninov A.G."/>
            <person name="Kublanov I.V."/>
            <person name="Frolov E.N."/>
            <person name="Lebedinsky A.V."/>
        </authorList>
    </citation>
    <scope>NUCLEOTIDE SEQUENCE</scope>
    <source>
        <strain evidence="1">3443-3Ac</strain>
    </source>
</reference>
<keyword evidence="2" id="KW-1185">Reference proteome</keyword>
<protein>
    <submittedName>
        <fullName evidence="1">Uncharacterized protein</fullName>
    </submittedName>
</protein>
<name>A0A975AVM5_9THEO</name>
<dbReference type="Proteomes" id="UP000671913">
    <property type="component" value="Chromosome"/>
</dbReference>
<organism evidence="1 2">
    <name type="scientific">Aceticella autotrophica</name>
    <dbReference type="NCBI Taxonomy" id="2755338"/>
    <lineage>
        <taxon>Bacteria</taxon>
        <taxon>Bacillati</taxon>
        <taxon>Bacillota</taxon>
        <taxon>Clostridia</taxon>
        <taxon>Thermoanaerobacterales</taxon>
        <taxon>Thermoanaerobacteraceae</taxon>
        <taxon>Aceticella</taxon>
    </lineage>
</organism>
<dbReference type="EMBL" id="CP060096">
    <property type="protein sequence ID" value="QSZ27284.1"/>
    <property type="molecule type" value="Genomic_DNA"/>
</dbReference>
<dbReference type="KEGG" id="aaut:ACETAC_10695"/>
<evidence type="ECO:0000313" key="1">
    <source>
        <dbReference type="EMBL" id="QSZ27284.1"/>
    </source>
</evidence>
<evidence type="ECO:0000313" key="2">
    <source>
        <dbReference type="Proteomes" id="UP000671913"/>
    </source>
</evidence>
<dbReference type="RefSeq" id="WP_284679972.1">
    <property type="nucleotide sequence ID" value="NZ_CP060096.1"/>
</dbReference>
<gene>
    <name evidence="1" type="ORF">ACETAC_10695</name>
</gene>
<dbReference type="AlphaFoldDB" id="A0A975AVM5"/>
<accession>A0A975AVM5</accession>
<sequence>MIKSRLLPMDKILSQLDKSDRIAIIACNDCARVSGVGGREKAEEMEEKLRSEGYNVVSICDLVVACNDAYFADANINPAANTIIMLSCASGERLARRLFKDKKVVTATELISGIIVSPSTGRYKLVGAFTGKEDFEGKEYKYYTDTAFKDTKL</sequence>